<proteinExistence type="inferred from homology"/>
<dbReference type="PANTHER" id="PTHR31175">
    <property type="entry name" value="AUXIN-RESPONSIVE FAMILY PROTEIN"/>
    <property type="match status" value="1"/>
</dbReference>
<dbReference type="GO" id="GO:0009733">
    <property type="term" value="P:response to auxin"/>
    <property type="evidence" value="ECO:0007669"/>
    <property type="project" value="InterPro"/>
</dbReference>
<dbReference type="Proteomes" id="UP000235220">
    <property type="component" value="Chromosome 13"/>
</dbReference>
<dbReference type="Gramene" id="Jr13_09830_p1">
    <property type="protein sequence ID" value="cds.Jr13_09830_p1"/>
    <property type="gene ID" value="Jr13_09830"/>
</dbReference>
<gene>
    <name evidence="3" type="primary">LOC108993324</name>
</gene>
<comment type="similarity">
    <text evidence="1">Belongs to the ARG7 family.</text>
</comment>
<name>A0A2I4EWJ1_JUGRE</name>
<dbReference type="AlphaFoldDB" id="A0A2I4EWJ1"/>
<evidence type="ECO:0000313" key="3">
    <source>
        <dbReference type="RefSeq" id="XP_018823752.2"/>
    </source>
</evidence>
<organism evidence="2 3">
    <name type="scientific">Juglans regia</name>
    <name type="common">English walnut</name>
    <dbReference type="NCBI Taxonomy" id="51240"/>
    <lineage>
        <taxon>Eukaryota</taxon>
        <taxon>Viridiplantae</taxon>
        <taxon>Streptophyta</taxon>
        <taxon>Embryophyta</taxon>
        <taxon>Tracheophyta</taxon>
        <taxon>Spermatophyta</taxon>
        <taxon>Magnoliopsida</taxon>
        <taxon>eudicotyledons</taxon>
        <taxon>Gunneridae</taxon>
        <taxon>Pentapetalae</taxon>
        <taxon>rosids</taxon>
        <taxon>fabids</taxon>
        <taxon>Fagales</taxon>
        <taxon>Juglandaceae</taxon>
        <taxon>Juglans</taxon>
    </lineage>
</organism>
<dbReference type="RefSeq" id="XP_018823752.2">
    <property type="nucleotide sequence ID" value="XM_018968207.2"/>
</dbReference>
<reference evidence="3" key="1">
    <citation type="submission" date="2025-08" db="UniProtKB">
        <authorList>
            <consortium name="RefSeq"/>
        </authorList>
    </citation>
    <scope>IDENTIFICATION</scope>
    <source>
        <tissue evidence="3">Leaves</tissue>
    </source>
</reference>
<accession>A0A2I4EWJ1</accession>
<dbReference type="Pfam" id="PF02519">
    <property type="entry name" value="Auxin_inducible"/>
    <property type="match status" value="1"/>
</dbReference>
<dbReference type="STRING" id="51240.A0A2I4EWJ1"/>
<dbReference type="PANTHER" id="PTHR31175:SF65">
    <property type="entry name" value="AUXIN-RESPONSIVE PROTEIN SAUR66-LIKE"/>
    <property type="match status" value="1"/>
</dbReference>
<sequence length="146" mass="16726">MISAKKLIRIARKWRKLSSIGRKRIYFLRSDDADVNPSPCNPSTVAERGHFVVYTIDEKRFEMPLAYLYTNIFQELFKMSEEEFGLSSSRPITLPCDSVFMSYVVLLIQKGATKDLEKALINSINISRCSLTPDRCTCEQLLVCGF</sequence>
<dbReference type="InterPro" id="IPR003676">
    <property type="entry name" value="SAUR_fam"/>
</dbReference>
<dbReference type="KEGG" id="jre:108993324"/>
<keyword evidence="2" id="KW-1185">Reference proteome</keyword>
<evidence type="ECO:0000313" key="2">
    <source>
        <dbReference type="Proteomes" id="UP000235220"/>
    </source>
</evidence>
<protein>
    <submittedName>
        <fullName evidence="3">Auxin-responsive protein SAUR66-like</fullName>
    </submittedName>
</protein>
<dbReference type="OrthoDB" id="1936278at2759"/>
<evidence type="ECO:0000256" key="1">
    <source>
        <dbReference type="ARBA" id="ARBA00006974"/>
    </source>
</evidence>
<dbReference type="GeneID" id="108993324"/>